<keyword evidence="1" id="KW-1133">Transmembrane helix</keyword>
<gene>
    <name evidence="2" type="ORF">HMPREF9629_01565</name>
</gene>
<accession>G9WZG4</accession>
<dbReference type="HOGENOM" id="CLU_2879142_0_0_9"/>
<comment type="caution">
    <text evidence="2">The sequence shown here is derived from an EMBL/GenBank/DDBJ whole genome shotgun (WGS) entry which is preliminary data.</text>
</comment>
<keyword evidence="1" id="KW-0472">Membrane</keyword>
<name>G9WZG4_9FIRM</name>
<protein>
    <submittedName>
        <fullName evidence="2">Uncharacterized protein</fullName>
    </submittedName>
</protein>
<dbReference type="Proteomes" id="UP000006437">
    <property type="component" value="Unassembled WGS sequence"/>
</dbReference>
<evidence type="ECO:0000313" key="3">
    <source>
        <dbReference type="Proteomes" id="UP000006437"/>
    </source>
</evidence>
<sequence>MNWIIYFLIFLAICIVWFVITRIWVNGIDLIISAFKKIFGLNKNNNAESWNTLEDIRNKNKKD</sequence>
<dbReference type="EMBL" id="AFZE01000007">
    <property type="protein sequence ID" value="EHL15990.1"/>
    <property type="molecule type" value="Genomic_DNA"/>
</dbReference>
<keyword evidence="1" id="KW-0812">Transmembrane</keyword>
<reference evidence="2 3" key="1">
    <citation type="submission" date="2011-08" db="EMBL/GenBank/DDBJ databases">
        <title>The Genome Sequence of Eubacteriaceae bacterium ACC19a.</title>
        <authorList>
            <consortium name="The Broad Institute Genome Sequencing Platform"/>
            <person name="Earl A."/>
            <person name="Ward D."/>
            <person name="Feldgarden M."/>
            <person name="Gevers D."/>
            <person name="Sizova M."/>
            <person name="Hazen A."/>
            <person name="Epstein S."/>
            <person name="Young S.K."/>
            <person name="Zeng Q."/>
            <person name="Gargeya S."/>
            <person name="Fitzgerald M."/>
            <person name="Haas B."/>
            <person name="Abouelleil A."/>
            <person name="Alvarado L."/>
            <person name="Arachchi H.M."/>
            <person name="Berlin A."/>
            <person name="Brown A."/>
            <person name="Chapman S.B."/>
            <person name="Chen Z."/>
            <person name="Dunbar C."/>
            <person name="Freedman E."/>
            <person name="Gearin G."/>
            <person name="Gellesch M."/>
            <person name="Goldberg J."/>
            <person name="Griggs A."/>
            <person name="Gujja S."/>
            <person name="Heiman D."/>
            <person name="Howarth C."/>
            <person name="Larson L."/>
            <person name="Lui A."/>
            <person name="MacDonald P.J.P."/>
            <person name="Montmayeur A."/>
            <person name="Murphy C."/>
            <person name="Neiman D."/>
            <person name="Pearson M."/>
            <person name="Priest M."/>
            <person name="Roberts A."/>
            <person name="Saif S."/>
            <person name="Shea T."/>
            <person name="Shenoy N."/>
            <person name="Sisk P."/>
            <person name="Stolte C."/>
            <person name="Sykes S."/>
            <person name="Wortman J."/>
            <person name="Nusbaum C."/>
            <person name="Birren B."/>
        </authorList>
    </citation>
    <scope>NUCLEOTIDE SEQUENCE [LARGE SCALE GENOMIC DNA]</scope>
    <source>
        <strain evidence="2 3">ACC19a</strain>
    </source>
</reference>
<evidence type="ECO:0000256" key="1">
    <source>
        <dbReference type="SAM" id="Phobius"/>
    </source>
</evidence>
<feature type="transmembrane region" description="Helical" evidence="1">
    <location>
        <begin position="6"/>
        <end position="25"/>
    </location>
</feature>
<proteinExistence type="predicted"/>
<evidence type="ECO:0000313" key="2">
    <source>
        <dbReference type="EMBL" id="EHL15990.1"/>
    </source>
</evidence>
<dbReference type="AlphaFoldDB" id="G9WZG4"/>
<dbReference type="BioCyc" id="EBAC796937-HMP:GMGH-1570-MONOMER"/>
<organism evidence="2 3">
    <name type="scientific">Peptoanaerobacter stomatis</name>
    <dbReference type="NCBI Taxonomy" id="796937"/>
    <lineage>
        <taxon>Bacteria</taxon>
        <taxon>Bacillati</taxon>
        <taxon>Bacillota</taxon>
        <taxon>Clostridia</taxon>
        <taxon>Peptostreptococcales</taxon>
        <taxon>Filifactoraceae</taxon>
        <taxon>Peptoanaerobacter</taxon>
    </lineage>
</organism>